<dbReference type="NCBIfam" id="TIGR00778">
    <property type="entry name" value="ahpD_dom"/>
    <property type="match status" value="1"/>
</dbReference>
<name>A0AAE7B8J2_9BACT</name>
<protein>
    <submittedName>
        <fullName evidence="2">Alkylhydroperoxidase family enzyme</fullName>
    </submittedName>
</protein>
<evidence type="ECO:0000313" key="2">
    <source>
        <dbReference type="EMBL" id="QKF67428.1"/>
    </source>
</evidence>
<dbReference type="GO" id="GO:0051920">
    <property type="term" value="F:peroxiredoxin activity"/>
    <property type="evidence" value="ECO:0007669"/>
    <property type="project" value="InterPro"/>
</dbReference>
<dbReference type="Proteomes" id="UP000503482">
    <property type="component" value="Chromosome"/>
</dbReference>
<dbReference type="PANTHER" id="PTHR34846">
    <property type="entry name" value="4-CARBOXYMUCONOLACTONE DECARBOXYLASE FAMILY PROTEIN (AFU_ORTHOLOGUE AFUA_6G11590)"/>
    <property type="match status" value="1"/>
</dbReference>
<dbReference type="InterPro" id="IPR003779">
    <property type="entry name" value="CMD-like"/>
</dbReference>
<dbReference type="Pfam" id="PF02627">
    <property type="entry name" value="CMD"/>
    <property type="match status" value="1"/>
</dbReference>
<feature type="domain" description="Carboxymuconolactone decarboxylase-like" evidence="1">
    <location>
        <begin position="34"/>
        <end position="97"/>
    </location>
</feature>
<dbReference type="PANTHER" id="PTHR34846:SF10">
    <property type="entry name" value="CYTOPLASMIC PROTEIN"/>
    <property type="match status" value="1"/>
</dbReference>
<dbReference type="EMBL" id="CP053840">
    <property type="protein sequence ID" value="QKF67428.1"/>
    <property type="molecule type" value="Genomic_DNA"/>
</dbReference>
<evidence type="ECO:0000313" key="3">
    <source>
        <dbReference type="Proteomes" id="UP000503482"/>
    </source>
</evidence>
<evidence type="ECO:0000259" key="1">
    <source>
        <dbReference type="Pfam" id="PF02627"/>
    </source>
</evidence>
<organism evidence="2 3">
    <name type="scientific">Arcobacter venerupis</name>
    <dbReference type="NCBI Taxonomy" id="1054033"/>
    <lineage>
        <taxon>Bacteria</taxon>
        <taxon>Pseudomonadati</taxon>
        <taxon>Campylobacterota</taxon>
        <taxon>Epsilonproteobacteria</taxon>
        <taxon>Campylobacterales</taxon>
        <taxon>Arcobacteraceae</taxon>
        <taxon>Arcobacter</taxon>
    </lineage>
</organism>
<dbReference type="KEGG" id="avp:AVENP_1885"/>
<accession>A0AAE7B8J2</accession>
<dbReference type="SUPFAM" id="SSF69118">
    <property type="entry name" value="AhpD-like"/>
    <property type="match status" value="1"/>
</dbReference>
<sequence>MTNRINLGKTNPNMFDKVIELKNEVKLLMNKAKIEEGFSHLLLLRASQINGCAFCLRMHTKDALACGESIERISVIPAWRETQYFNEKERVSLALIEAICNISQGQVPDEVYEDATKVLNEDEITAVQWSAIIINTLNRIAITSRYEVKAE</sequence>
<dbReference type="InterPro" id="IPR004675">
    <property type="entry name" value="AhpD_core"/>
</dbReference>
<dbReference type="RefSeq" id="WP_128358006.1">
    <property type="nucleotide sequence ID" value="NZ_CP053840.1"/>
</dbReference>
<keyword evidence="3" id="KW-1185">Reference proteome</keyword>
<dbReference type="Gene3D" id="1.20.1290.10">
    <property type="entry name" value="AhpD-like"/>
    <property type="match status" value="1"/>
</dbReference>
<reference evidence="2 3" key="1">
    <citation type="submission" date="2020-05" db="EMBL/GenBank/DDBJ databases">
        <title>Complete genome sequencing of Campylobacter and Arcobacter type strains.</title>
        <authorList>
            <person name="Miller W.G."/>
            <person name="Yee E."/>
        </authorList>
    </citation>
    <scope>NUCLEOTIDE SEQUENCE [LARGE SCALE GENOMIC DNA]</scope>
    <source>
        <strain evidence="2 3">LMG 26156</strain>
    </source>
</reference>
<dbReference type="InterPro" id="IPR029032">
    <property type="entry name" value="AhpD-like"/>
</dbReference>
<dbReference type="AlphaFoldDB" id="A0AAE7B8J2"/>
<proteinExistence type="predicted"/>
<gene>
    <name evidence="2" type="ORF">AVENP_1885</name>
</gene>